<accession>A0AAE6DFF3</accession>
<feature type="region of interest" description="Disordered" evidence="1">
    <location>
        <begin position="48"/>
        <end position="70"/>
    </location>
</feature>
<evidence type="ECO:0000313" key="3">
    <source>
        <dbReference type="Proteomes" id="UP000296079"/>
    </source>
</evidence>
<proteinExistence type="predicted"/>
<dbReference type="AlphaFoldDB" id="A0AAE6DFF3"/>
<evidence type="ECO:0000313" key="2">
    <source>
        <dbReference type="EMBL" id="QCC00219.1"/>
    </source>
</evidence>
<dbReference type="Proteomes" id="UP000296079">
    <property type="component" value="Chromosome 1"/>
</dbReference>
<name>A0AAE6DFF3_CUPNH</name>
<protein>
    <submittedName>
        <fullName evidence="2">Uncharacterized protein</fullName>
    </submittedName>
</protein>
<reference evidence="2 3" key="1">
    <citation type="submission" date="2019-04" db="EMBL/GenBank/DDBJ databases">
        <title>Long-read de novo sequencing of Cupriavidus necator H16.</title>
        <authorList>
            <person name="Little G.T."/>
            <person name="Ehsaan M."/>
            <person name="Arenas-Lopez C."/>
            <person name="Jawed K."/>
            <person name="Winzer K."/>
            <person name="Kovacs K."/>
            <person name="Malys N."/>
            <person name="Minton N.P."/>
        </authorList>
    </citation>
    <scope>NUCLEOTIDE SEQUENCE [LARGE SCALE GENOMIC DNA]</scope>
    <source>
        <strain evidence="2 3">H16</strain>
    </source>
</reference>
<organism evidence="2 3">
    <name type="scientific">Cupriavidus necator (strain ATCC 17699 / DSM 428 / KCTC 22496 / NCIMB 10442 / H16 / Stanier 337)</name>
    <name type="common">Ralstonia eutropha</name>
    <dbReference type="NCBI Taxonomy" id="381666"/>
    <lineage>
        <taxon>Bacteria</taxon>
        <taxon>Pseudomonadati</taxon>
        <taxon>Pseudomonadota</taxon>
        <taxon>Betaproteobacteria</taxon>
        <taxon>Burkholderiales</taxon>
        <taxon>Burkholderiaceae</taxon>
        <taxon>Cupriavidus</taxon>
    </lineage>
</organism>
<gene>
    <name evidence="2" type="ORF">E6A55_05940</name>
</gene>
<evidence type="ECO:0000256" key="1">
    <source>
        <dbReference type="SAM" id="MobiDB-lite"/>
    </source>
</evidence>
<dbReference type="RefSeq" id="WP_136227752.1">
    <property type="nucleotide sequence ID" value="NC_008313.1"/>
</dbReference>
<sequence length="70" mass="7984">MAETFLVGLVAARQCRAIACRFSTDRRHYTEREHAVDPLMHHNCAEIPGIRANPEGGRRTISGKMRRHPM</sequence>
<dbReference type="EMBL" id="CP039287">
    <property type="protein sequence ID" value="QCC00219.1"/>
    <property type="molecule type" value="Genomic_DNA"/>
</dbReference>